<dbReference type="EMBL" id="JALLPB020000220">
    <property type="protein sequence ID" value="KAL3812062.1"/>
    <property type="molecule type" value="Genomic_DNA"/>
</dbReference>
<comment type="caution">
    <text evidence="4">The sequence shown here is derived from an EMBL/GenBank/DDBJ whole genome shotgun (WGS) entry which is preliminary data.</text>
</comment>
<feature type="transmembrane region" description="Helical" evidence="3">
    <location>
        <begin position="39"/>
        <end position="61"/>
    </location>
</feature>
<protein>
    <recommendedName>
        <fullName evidence="6">Multidrug and toxic compound extrusion protein</fullName>
    </recommendedName>
</protein>
<evidence type="ECO:0000256" key="3">
    <source>
        <dbReference type="SAM" id="Phobius"/>
    </source>
</evidence>
<feature type="transmembrane region" description="Helical" evidence="3">
    <location>
        <begin position="599"/>
        <end position="619"/>
    </location>
</feature>
<name>A0ABD3RIB1_9STRA</name>
<feature type="region of interest" description="Disordered" evidence="2">
    <location>
        <begin position="73"/>
        <end position="108"/>
    </location>
</feature>
<feature type="transmembrane region" description="Helical" evidence="3">
    <location>
        <begin position="370"/>
        <end position="391"/>
    </location>
</feature>
<dbReference type="Proteomes" id="UP001530377">
    <property type="component" value="Unassembled WGS sequence"/>
</dbReference>
<dbReference type="Pfam" id="PF01554">
    <property type="entry name" value="MatE"/>
    <property type="match status" value="2"/>
</dbReference>
<keyword evidence="3" id="KW-1133">Transmembrane helix</keyword>
<feature type="transmembrane region" description="Helical" evidence="3">
    <location>
        <begin position="342"/>
        <end position="363"/>
    </location>
</feature>
<feature type="transmembrane region" description="Helical" evidence="3">
    <location>
        <begin position="256"/>
        <end position="275"/>
    </location>
</feature>
<feature type="transmembrane region" description="Helical" evidence="3">
    <location>
        <begin position="528"/>
        <end position="546"/>
    </location>
</feature>
<reference evidence="4 5" key="1">
    <citation type="submission" date="2024-10" db="EMBL/GenBank/DDBJ databases">
        <title>Updated reference genomes for cyclostephanoid diatoms.</title>
        <authorList>
            <person name="Roberts W.R."/>
            <person name="Alverson A.J."/>
        </authorList>
    </citation>
    <scope>NUCLEOTIDE SEQUENCE [LARGE SCALE GENOMIC DNA]</scope>
    <source>
        <strain evidence="4 5">AJA228-03</strain>
    </source>
</reference>
<feature type="transmembrane region" description="Helical" evidence="3">
    <location>
        <begin position="566"/>
        <end position="587"/>
    </location>
</feature>
<sequence length="709" mass="77642">MLDHGADNELASRQLLLDEDDVVSYDNYVEDTIDPGNTLFVIAAIVSLCSIVSVPLVAKLGKYIIGKYRRRDNSRSGGGDFEGHQASAVEHKQSETDEPEPQSSLQPSRSAIYPKMRYFSDIVVLNSLKRDAHSTERSQGMVEEAQASVDFDQIETRGHVEHGKDLGKLCPLHEKMGRPLDNSPKRSAFPLTPVKNSISFLNEILYYGWAVVRCDREMKRILRLAVPFTISAIAKTASELIVVAIISHTLGTNAMVAYAMTYGLVGISFSFMGGWHEAVTTLVSMAYGAGNHDLAGKYVQIACISYVLCEIPMAFIWIATMGKVLLLLGFDDSVAMLGHDFVWIRLLINTMTGVNMCLLNFLAAIEHDKFTNIILSFDSIAKAGFVAIVAYQFDVSLIILGLVILVNTTLVFSLIVLIPLKMEWVKKFERGLFGSFARSDMSVMKDVVRVALPLALGSIMAYAEWEILTIFAATLGPAEVATWAVMGFLWDVFESTTEAAGDASEIRVAYHLGKGRPSMAKLAGFKSMLFGAILSILMSIIFLSLTDVLPSLVTRDATIQYMLAELFPLVALGNITMSMGMVCWAIIGAQSRYHLSTLIALTCSFTVTVPIGAVVTIWMRIDLQGLAFAVVTGYTVTATLLSACIVMSDWEMLSKTIQEQVTADDLSDSSDDDSSYFSTGSQEDEVRNSQKPDVSGQDKFSLEIPATTS</sequence>
<feature type="transmembrane region" description="Helical" evidence="3">
    <location>
        <begin position="397"/>
        <end position="420"/>
    </location>
</feature>
<gene>
    <name evidence="4" type="ORF">ACHAXA_010034</name>
</gene>
<evidence type="ECO:0000313" key="5">
    <source>
        <dbReference type="Proteomes" id="UP001530377"/>
    </source>
</evidence>
<feature type="transmembrane region" description="Helical" evidence="3">
    <location>
        <begin position="224"/>
        <end position="250"/>
    </location>
</feature>
<proteinExistence type="inferred from homology"/>
<feature type="transmembrane region" description="Helical" evidence="3">
    <location>
        <begin position="625"/>
        <end position="647"/>
    </location>
</feature>
<comment type="similarity">
    <text evidence="1">Belongs to the multi antimicrobial extrusion (MATE) (TC 2.A.66.1) family.</text>
</comment>
<keyword evidence="3" id="KW-0472">Membrane</keyword>
<dbReference type="AlphaFoldDB" id="A0ABD3RIB1"/>
<evidence type="ECO:0008006" key="6">
    <source>
        <dbReference type="Google" id="ProtNLM"/>
    </source>
</evidence>
<feature type="compositionally biased region" description="Acidic residues" evidence="2">
    <location>
        <begin position="665"/>
        <end position="674"/>
    </location>
</feature>
<evidence type="ECO:0000313" key="4">
    <source>
        <dbReference type="EMBL" id="KAL3812062.1"/>
    </source>
</evidence>
<keyword evidence="3" id="KW-0812">Transmembrane</keyword>
<accession>A0ABD3RIB1</accession>
<evidence type="ECO:0000256" key="1">
    <source>
        <dbReference type="ARBA" id="ARBA00010199"/>
    </source>
</evidence>
<evidence type="ECO:0000256" key="2">
    <source>
        <dbReference type="SAM" id="MobiDB-lite"/>
    </source>
</evidence>
<dbReference type="PANTHER" id="PTHR11206">
    <property type="entry name" value="MULTIDRUG RESISTANCE PROTEIN"/>
    <property type="match status" value="1"/>
</dbReference>
<keyword evidence="5" id="KW-1185">Reference proteome</keyword>
<feature type="region of interest" description="Disordered" evidence="2">
    <location>
        <begin position="664"/>
        <end position="709"/>
    </location>
</feature>
<feature type="transmembrane region" description="Helical" evidence="3">
    <location>
        <begin position="307"/>
        <end position="330"/>
    </location>
</feature>
<organism evidence="4 5">
    <name type="scientific">Cyclostephanos tholiformis</name>
    <dbReference type="NCBI Taxonomy" id="382380"/>
    <lineage>
        <taxon>Eukaryota</taxon>
        <taxon>Sar</taxon>
        <taxon>Stramenopiles</taxon>
        <taxon>Ochrophyta</taxon>
        <taxon>Bacillariophyta</taxon>
        <taxon>Coscinodiscophyceae</taxon>
        <taxon>Thalassiosirophycidae</taxon>
        <taxon>Stephanodiscales</taxon>
        <taxon>Stephanodiscaceae</taxon>
        <taxon>Cyclostephanos</taxon>
    </lineage>
</organism>
<dbReference type="InterPro" id="IPR002528">
    <property type="entry name" value="MATE_fam"/>
</dbReference>